<keyword evidence="1" id="KW-1133">Transmembrane helix</keyword>
<feature type="transmembrane region" description="Helical" evidence="1">
    <location>
        <begin position="184"/>
        <end position="205"/>
    </location>
</feature>
<sequence>MIGLGIVAGGLWTVDRHTLTAEEIQADSDHMIYSQKVDCGGQEMSAGDECVSYTNGRETGTRKYADEMAEIREKYSVEGRTEHHALIRKVGWGAAGLGVLLILGVPVSAVRTARREAAAERASAGFRPGPPLHPVPAHPALHPLGETVGKRPRAESVAGTVVLVLIMALASFVAFVFVVEDENLWAWGIMLITLAFALTGCGSLVDIWRTRVGRRQWARKRGFLYRRFDHDLVARLRLPGLKAGQAFAEYLVYGVYEGMPFVVFTYRDGKGVGRTAWAMALPGAVPLLQVEDVAITDRLASGSAPGWRAVWPGLRAVVDSRHPDEFSADGGLIWEDPKSKISGVNAAELERRLRGLHAVGAAIAAAPVPQPQPQAQPEPTS</sequence>
<name>A0ABM7LN20_9ACTN</name>
<dbReference type="Proteomes" id="UP000676967">
    <property type="component" value="Chromosome"/>
</dbReference>
<evidence type="ECO:0000256" key="1">
    <source>
        <dbReference type="SAM" id="Phobius"/>
    </source>
</evidence>
<feature type="transmembrane region" description="Helical" evidence="1">
    <location>
        <begin position="157"/>
        <end position="178"/>
    </location>
</feature>
<keyword evidence="1" id="KW-0472">Membrane</keyword>
<gene>
    <name evidence="2" type="ORF">Aiant_13340</name>
</gene>
<proteinExistence type="predicted"/>
<evidence type="ECO:0000313" key="2">
    <source>
        <dbReference type="EMBL" id="BCJ40677.1"/>
    </source>
</evidence>
<reference evidence="2 3" key="1">
    <citation type="submission" date="2020-08" db="EMBL/GenBank/DDBJ databases">
        <title>Whole genome shotgun sequence of Actinoplanes ianthinogenes NBRC 13996.</title>
        <authorList>
            <person name="Komaki H."/>
            <person name="Tamura T."/>
        </authorList>
    </citation>
    <scope>NUCLEOTIDE SEQUENCE [LARGE SCALE GENOMIC DNA]</scope>
    <source>
        <strain evidence="2 3">NBRC 13996</strain>
    </source>
</reference>
<organism evidence="2 3">
    <name type="scientific">Actinoplanes ianthinogenes</name>
    <dbReference type="NCBI Taxonomy" id="122358"/>
    <lineage>
        <taxon>Bacteria</taxon>
        <taxon>Bacillati</taxon>
        <taxon>Actinomycetota</taxon>
        <taxon>Actinomycetes</taxon>
        <taxon>Micromonosporales</taxon>
        <taxon>Micromonosporaceae</taxon>
        <taxon>Actinoplanes</taxon>
    </lineage>
</organism>
<feature type="transmembrane region" description="Helical" evidence="1">
    <location>
        <begin position="90"/>
        <end position="110"/>
    </location>
</feature>
<accession>A0ABM7LN20</accession>
<keyword evidence="1" id="KW-0812">Transmembrane</keyword>
<dbReference type="EMBL" id="AP023356">
    <property type="protein sequence ID" value="BCJ40677.1"/>
    <property type="molecule type" value="Genomic_DNA"/>
</dbReference>
<keyword evidence="3" id="KW-1185">Reference proteome</keyword>
<evidence type="ECO:0000313" key="3">
    <source>
        <dbReference type="Proteomes" id="UP000676967"/>
    </source>
</evidence>
<protein>
    <submittedName>
        <fullName evidence="2">Uncharacterized protein</fullName>
    </submittedName>
</protein>